<gene>
    <name evidence="1" type="ORF">WN72_26505</name>
</gene>
<dbReference type="RefSeq" id="WP_092214179.1">
    <property type="nucleotide sequence ID" value="NZ_CP030050.1"/>
</dbReference>
<dbReference type="SUPFAM" id="SSF158837">
    <property type="entry name" value="AGR C 984p-like"/>
    <property type="match status" value="4"/>
</dbReference>
<protein>
    <submittedName>
        <fullName evidence="1">DUF1217 domain-containing protein</fullName>
    </submittedName>
</protein>
<name>A0AAE7NSF3_9BRAD</name>
<sequence length="687" mass="75930">MVTTYFSYSYITRNLKQSLTRVEQQTDVAREAAYYKANIGKVKTVDDFMKDYRLYHYAMKAYGLEDMAYAKAFMKKVLESDLNDSKSFVNKLVDKRYQEFAAAFSFNGTATPVAQSDDQTDEMIGLYTATKKSQVDALADDTNYYNAKIGTITSADQLLNDDRLRNYVYSAFGIDESKWPRDTISQVLRSDPSDPNSYVNTTFASQLTGLNAQLAQAKSDVSATNTKITDYTAQLSQPGADVSQLKVQILVEKYHLESYTKSVSDLGDQIATIGNFVDLAGAFEFSPDGSLPSGVSAQTAANVTLTTKAYDDSKSAVYAAASPLNEAFAIRQFRTAILTINSLQTFVSTPAVYDFALGAVGLDPAKVSQDTVEKVLESDLSDPKSYVYTLKDNRYVELARAFNFDAKGNLTTPLVAQDPAEVLDIAKDYVIQAVKQASPDQQKAVRAQAQKDATSYQEAIAGIDSVSELLDNRKMVDFILVAKGLDPKKVSSEFLEKIFASDLSNPKSFANTQSDPRFAEIVASFNFDSKGNVARLPMMGPQKRDQFRETQANYLQQSLEQQQGETNPGVRLALYFQRKAGEITSAYDILADKALSEVFRTTFDLPDSMAAMPIDQQAKFVDRFMKITDLSDPTKVAKLLNRFSAMYDIRNSQSTGQGQSPLLNLFQGSNSGLSDSTYLAIAKLRSH</sequence>
<dbReference type="Gene3D" id="1.10.3700.10">
    <property type="entry name" value="AGR C 984p-like"/>
    <property type="match status" value="4"/>
</dbReference>
<proteinExistence type="predicted"/>
<dbReference type="InterPro" id="IPR010626">
    <property type="entry name" value="DUF1217"/>
</dbReference>
<reference evidence="1 2" key="1">
    <citation type="submission" date="2018-06" db="EMBL/GenBank/DDBJ databases">
        <title>Comparative genomics of Bradyrhizobium nodulating Arachidis hypogaea.</title>
        <authorList>
            <person name="Li Y."/>
        </authorList>
    </citation>
    <scope>NUCLEOTIDE SEQUENCE [LARGE SCALE GENOMIC DNA]</scope>
    <source>
        <strain evidence="1 2">CCBAU 051107</strain>
    </source>
</reference>
<dbReference type="InterPro" id="IPR023157">
    <property type="entry name" value="AGR-C-984p-like_sf"/>
</dbReference>
<organism evidence="1 2">
    <name type="scientific">Bradyrhizobium arachidis</name>
    <dbReference type="NCBI Taxonomy" id="858423"/>
    <lineage>
        <taxon>Bacteria</taxon>
        <taxon>Pseudomonadati</taxon>
        <taxon>Pseudomonadota</taxon>
        <taxon>Alphaproteobacteria</taxon>
        <taxon>Hyphomicrobiales</taxon>
        <taxon>Nitrobacteraceae</taxon>
        <taxon>Bradyrhizobium</taxon>
    </lineage>
</organism>
<evidence type="ECO:0000313" key="1">
    <source>
        <dbReference type="EMBL" id="QOZ69470.1"/>
    </source>
</evidence>
<evidence type="ECO:0000313" key="2">
    <source>
        <dbReference type="Proteomes" id="UP000594015"/>
    </source>
</evidence>
<dbReference type="Proteomes" id="UP000594015">
    <property type="component" value="Chromosome"/>
</dbReference>
<dbReference type="KEGG" id="barh:WN72_26505"/>
<dbReference type="EMBL" id="CP030050">
    <property type="protein sequence ID" value="QOZ69470.1"/>
    <property type="molecule type" value="Genomic_DNA"/>
</dbReference>
<dbReference type="AlphaFoldDB" id="A0AAE7NSF3"/>
<dbReference type="Pfam" id="PF06748">
    <property type="entry name" value="DUF1217"/>
    <property type="match status" value="3"/>
</dbReference>
<accession>A0AAE7NSF3</accession>